<dbReference type="Pfam" id="PF00027">
    <property type="entry name" value="cNMP_binding"/>
    <property type="match status" value="2"/>
</dbReference>
<dbReference type="SUPFAM" id="SSF51206">
    <property type="entry name" value="cAMP-binding domain-like"/>
    <property type="match status" value="2"/>
</dbReference>
<dbReference type="Pfam" id="PF14332">
    <property type="entry name" value="DUF4388"/>
    <property type="match status" value="1"/>
</dbReference>
<dbReference type="PANTHER" id="PTHR36304">
    <property type="entry name" value="DOMAIN GTPASE-ACTIVATING PROTEIN, PUTATIVE-RELATED-RELATED"/>
    <property type="match status" value="1"/>
</dbReference>
<dbReference type="PROSITE" id="PS50042">
    <property type="entry name" value="CNMP_BINDING_3"/>
    <property type="match status" value="2"/>
</dbReference>
<feature type="domain" description="Cyclic nucleotide-binding" evidence="1">
    <location>
        <begin position="137"/>
        <end position="228"/>
    </location>
</feature>
<dbReference type="Proteomes" id="UP000603434">
    <property type="component" value="Unassembled WGS sequence"/>
</dbReference>
<dbReference type="InterPro" id="IPR025497">
    <property type="entry name" value="PatA-like_N"/>
</dbReference>
<sequence length="394" mass="43593">MSTSVLAGSLKFLSLGDVLQLLGSNASTGVLRIKSKYAQQPGLIYIVNGNPVDASAGPATGLEALNALFGWLEGEFEFSEENVASNNVIKKSRMEIILDSLSLLDDGQIEILGPVTYEKKAKDPGKEPTLPIIRGPLVDYMYVVDEEEIYDGSKITVEGKHGSWFWVILEGVAEVCKETSEGSLKILRIGNGAFVGSIASFLVSGSVRSATIQAVGNVQLGVLDSQRLSIDYSRMSPDFRSLFLSLDKRLKQVTDRAVDIHLKKIMIEEFVKGKKPVLKQGDSNEKLFMIKKGEACIIRKTEYGYVPLVNLAERDFFGYMPFLDMAQEPFSALVLGSEDLEVREMDLELFKNEHNQLSATFKNIIEHLAICISVTTMRASDLYKKSVRKKTDKT</sequence>
<gene>
    <name evidence="2" type="ORF">H8E23_09010</name>
</gene>
<accession>A0A8J6TLW5</accession>
<feature type="domain" description="Cyclic nucleotide-binding" evidence="1">
    <location>
        <begin position="277"/>
        <end position="352"/>
    </location>
</feature>
<evidence type="ECO:0000259" key="1">
    <source>
        <dbReference type="PROSITE" id="PS50042"/>
    </source>
</evidence>
<reference evidence="2 3" key="1">
    <citation type="submission" date="2020-08" db="EMBL/GenBank/DDBJ databases">
        <title>Bridging the membrane lipid divide: bacteria of the FCB group superphylum have the potential to synthesize archaeal ether lipids.</title>
        <authorList>
            <person name="Villanueva L."/>
            <person name="Von Meijenfeldt F.A.B."/>
            <person name="Westbye A.B."/>
            <person name="Yadav S."/>
            <person name="Hopmans E.C."/>
            <person name="Dutilh B.E."/>
            <person name="Sinninghe Damste J.S."/>
        </authorList>
    </citation>
    <scope>NUCLEOTIDE SEQUENCE [LARGE SCALE GENOMIC DNA]</scope>
    <source>
        <strain evidence="2">NIOZ-UU30</strain>
    </source>
</reference>
<name>A0A8J6TLW5_9BACT</name>
<organism evidence="2 3">
    <name type="scientific">Candidatus Desulfatibia profunda</name>
    <dbReference type="NCBI Taxonomy" id="2841695"/>
    <lineage>
        <taxon>Bacteria</taxon>
        <taxon>Pseudomonadati</taxon>
        <taxon>Thermodesulfobacteriota</taxon>
        <taxon>Desulfobacteria</taxon>
        <taxon>Desulfobacterales</taxon>
        <taxon>Desulfobacterales incertae sedis</taxon>
        <taxon>Candidatus Desulfatibia</taxon>
    </lineage>
</organism>
<dbReference type="InterPro" id="IPR018490">
    <property type="entry name" value="cNMP-bd_dom_sf"/>
</dbReference>
<evidence type="ECO:0000313" key="2">
    <source>
        <dbReference type="EMBL" id="MBC8361524.1"/>
    </source>
</evidence>
<comment type="caution">
    <text evidence="2">The sequence shown here is derived from an EMBL/GenBank/DDBJ whole genome shotgun (WGS) entry which is preliminary data.</text>
</comment>
<dbReference type="InterPro" id="IPR000595">
    <property type="entry name" value="cNMP-bd_dom"/>
</dbReference>
<dbReference type="Gene3D" id="2.60.120.10">
    <property type="entry name" value="Jelly Rolls"/>
    <property type="match status" value="2"/>
</dbReference>
<dbReference type="PANTHER" id="PTHR36304:SF4">
    <property type="entry name" value="DUF4388 DOMAIN-CONTAINING PROTEIN"/>
    <property type="match status" value="1"/>
</dbReference>
<proteinExistence type="predicted"/>
<protein>
    <submittedName>
        <fullName evidence="2">Cyclic nucleotide-binding domain-containing protein</fullName>
    </submittedName>
</protein>
<dbReference type="EMBL" id="JACNJH010000135">
    <property type="protein sequence ID" value="MBC8361524.1"/>
    <property type="molecule type" value="Genomic_DNA"/>
</dbReference>
<evidence type="ECO:0000313" key="3">
    <source>
        <dbReference type="Proteomes" id="UP000603434"/>
    </source>
</evidence>
<dbReference type="AlphaFoldDB" id="A0A8J6TLW5"/>
<dbReference type="InterPro" id="IPR014710">
    <property type="entry name" value="RmlC-like_jellyroll"/>
</dbReference>